<keyword evidence="3" id="KW-0472">Membrane</keyword>
<dbReference type="Proteomes" id="UP000749559">
    <property type="component" value="Unassembled WGS sequence"/>
</dbReference>
<dbReference type="InterPro" id="IPR011701">
    <property type="entry name" value="MFS"/>
</dbReference>
<keyword evidence="1" id="KW-0812">Transmembrane</keyword>
<accession>A0A8J1YCU4</accession>
<keyword evidence="2" id="KW-1133">Transmembrane helix</keyword>
<dbReference type="InterPro" id="IPR036259">
    <property type="entry name" value="MFS_trans_sf"/>
</dbReference>
<dbReference type="AlphaFoldDB" id="A0A8J1YCU4"/>
<dbReference type="OrthoDB" id="546893at2759"/>
<dbReference type="GO" id="GO:0022857">
    <property type="term" value="F:transmembrane transporter activity"/>
    <property type="evidence" value="ECO:0007669"/>
    <property type="project" value="InterPro"/>
</dbReference>
<evidence type="ECO:0000256" key="3">
    <source>
        <dbReference type="ARBA" id="ARBA00023136"/>
    </source>
</evidence>
<comment type="caution">
    <text evidence="4">The sequence shown here is derived from an EMBL/GenBank/DDBJ whole genome shotgun (WGS) entry which is preliminary data.</text>
</comment>
<gene>
    <name evidence="4" type="ORF">OFUS_LOCUS8412</name>
</gene>
<dbReference type="PANTHER" id="PTHR23121">
    <property type="entry name" value="SODIUM-DEPENDENT GLUCOSE TRANSPORTER 1"/>
    <property type="match status" value="1"/>
</dbReference>
<sequence>MCLLKLDCNGYPFQGMYLEIVGPTLQDLKYRVNSNYEEIARALFARSVGFFIGSLAGGFLCDRYRDKLDIFLASSFILSGVGTCIAPWCSALWLLGCMFHLQGLGQGCLGTIGQALVINMWGESSGPPVHSLHFAFGIGATIVPQIVRPFLSSTPESIDYNTTVTVNSTMVIPTWNSTMVIPTWNSTMVIPTGNFTVNDARIEVPYSIVGIVTIIFSFIFMGYYFVSRKRSNTEYDLDHEGQDEKSTTLREIDEKSTTLREMFSTEKCTQGHKAFGIQMLFLIFLFSGIAIGGERVYGKFVFSYATDTKMATKSEATVIETIFWSSFMVGRGLAIIVAKFCPPKLMLLIEIIANVVVGVVLNIWGNTNITILWVFTGAFGIVNAPVFPSGIAWVNLYLEQTGLVTAMTFVGQSVGGMVFQWLTGYLFEYYGPLSFLYTILGYTIALAAVSIIMGLLTFRRKDRFQHIKEESSK</sequence>
<protein>
    <submittedName>
        <fullName evidence="4">Uncharacterized protein</fullName>
    </submittedName>
</protein>
<evidence type="ECO:0000313" key="5">
    <source>
        <dbReference type="Proteomes" id="UP000749559"/>
    </source>
</evidence>
<dbReference type="SUPFAM" id="SSF103473">
    <property type="entry name" value="MFS general substrate transporter"/>
    <property type="match status" value="1"/>
</dbReference>
<dbReference type="PANTHER" id="PTHR23121:SF9">
    <property type="entry name" value="SODIUM-DEPENDENT GLUCOSE TRANSPORTER 1"/>
    <property type="match status" value="1"/>
</dbReference>
<organism evidence="4 5">
    <name type="scientific">Owenia fusiformis</name>
    <name type="common">Polychaete worm</name>
    <dbReference type="NCBI Taxonomy" id="6347"/>
    <lineage>
        <taxon>Eukaryota</taxon>
        <taxon>Metazoa</taxon>
        <taxon>Spiralia</taxon>
        <taxon>Lophotrochozoa</taxon>
        <taxon>Annelida</taxon>
        <taxon>Polychaeta</taxon>
        <taxon>Sedentaria</taxon>
        <taxon>Canalipalpata</taxon>
        <taxon>Sabellida</taxon>
        <taxon>Oweniida</taxon>
        <taxon>Oweniidae</taxon>
        <taxon>Owenia</taxon>
    </lineage>
</organism>
<reference evidence="4" key="1">
    <citation type="submission" date="2022-03" db="EMBL/GenBank/DDBJ databases">
        <authorList>
            <person name="Martin C."/>
        </authorList>
    </citation>
    <scope>NUCLEOTIDE SEQUENCE</scope>
</reference>
<dbReference type="Gene3D" id="1.20.1250.20">
    <property type="entry name" value="MFS general substrate transporter like domains"/>
    <property type="match status" value="2"/>
</dbReference>
<evidence type="ECO:0000313" key="4">
    <source>
        <dbReference type="EMBL" id="CAH1781905.1"/>
    </source>
</evidence>
<evidence type="ECO:0000256" key="2">
    <source>
        <dbReference type="ARBA" id="ARBA00022989"/>
    </source>
</evidence>
<evidence type="ECO:0000256" key="1">
    <source>
        <dbReference type="ARBA" id="ARBA00022692"/>
    </source>
</evidence>
<name>A0A8J1YCU4_OWEFU</name>
<dbReference type="EMBL" id="CAIIXF020000004">
    <property type="protein sequence ID" value="CAH1781905.1"/>
    <property type="molecule type" value="Genomic_DNA"/>
</dbReference>
<keyword evidence="5" id="KW-1185">Reference proteome</keyword>
<dbReference type="Pfam" id="PF07690">
    <property type="entry name" value="MFS_1"/>
    <property type="match status" value="1"/>
</dbReference>
<proteinExistence type="predicted"/>